<dbReference type="GO" id="GO:0020037">
    <property type="term" value="F:heme binding"/>
    <property type="evidence" value="ECO:0007669"/>
    <property type="project" value="InterPro"/>
</dbReference>
<name>A0A917P979_9ACTN</name>
<evidence type="ECO:0000256" key="6">
    <source>
        <dbReference type="ARBA" id="ARBA00023033"/>
    </source>
</evidence>
<dbReference type="PANTHER" id="PTHR46696">
    <property type="entry name" value="P450, PUTATIVE (EUROFUNG)-RELATED"/>
    <property type="match status" value="1"/>
</dbReference>
<dbReference type="RefSeq" id="WP_189317316.1">
    <property type="nucleotide sequence ID" value="NZ_BMQA01000098.1"/>
</dbReference>
<dbReference type="GO" id="GO:0036199">
    <property type="term" value="F:cholest-4-en-3-one 26-monooxygenase activity"/>
    <property type="evidence" value="ECO:0007669"/>
    <property type="project" value="TreeGrafter"/>
</dbReference>
<dbReference type="InterPro" id="IPR001128">
    <property type="entry name" value="Cyt_P450"/>
</dbReference>
<dbReference type="FunFam" id="1.10.630.10:FF:000018">
    <property type="entry name" value="Cytochrome P450 monooxygenase"/>
    <property type="match status" value="1"/>
</dbReference>
<dbReference type="InterPro" id="IPR017972">
    <property type="entry name" value="Cyt_P450_CS"/>
</dbReference>
<comment type="caution">
    <text evidence="8">The sequence shown here is derived from an EMBL/GenBank/DDBJ whole genome shotgun (WGS) entry which is preliminary data.</text>
</comment>
<evidence type="ECO:0000256" key="2">
    <source>
        <dbReference type="ARBA" id="ARBA00022617"/>
    </source>
</evidence>
<sequence>MMTATDGAIGNLDDVDLGALEFWLDDPEPTLRRLRRERPVVHEPTSGCWIALRHGDVRSALRDTALFSSALGIHRPSPRASAIDDYLAGSLIVSDPPDHTFLRKLVLPGFTPRTVRALEDRVRQLTVDHLDAVEEGRTYDVVHDLAAHVPASIICELLGIPRADQEHVATLIEACGGGFDNRNPVQDEPSRLVFDYLEQLLADRGASEPDDLITTTSRPADDGRRLTPYQVMQFCFLLLIGGTDNTRATISTGMERLGALPEQRDALAADPGLLATATEEMIRYGSVAAITARTAMRDTELSGVPIPAGRMVLLVIASANRDEDVFGPDAGEFRHDRHPNPHVGWGFGAHACVGAPLARLTIRVFFEELLQRFASWDTGELSPMGNFEHYCGLDRLPVTLHRR</sequence>
<evidence type="ECO:0000256" key="5">
    <source>
        <dbReference type="ARBA" id="ARBA00023004"/>
    </source>
</evidence>
<keyword evidence="6 7" id="KW-0503">Monooxygenase</keyword>
<dbReference type="GO" id="GO:0006707">
    <property type="term" value="P:cholesterol catabolic process"/>
    <property type="evidence" value="ECO:0007669"/>
    <property type="project" value="TreeGrafter"/>
</dbReference>
<dbReference type="Proteomes" id="UP000657574">
    <property type="component" value="Unassembled WGS sequence"/>
</dbReference>
<dbReference type="PROSITE" id="PS00086">
    <property type="entry name" value="CYTOCHROME_P450"/>
    <property type="match status" value="1"/>
</dbReference>
<organism evidence="8 9">
    <name type="scientific">Streptomyces brasiliensis</name>
    <dbReference type="NCBI Taxonomy" id="1954"/>
    <lineage>
        <taxon>Bacteria</taxon>
        <taxon>Bacillati</taxon>
        <taxon>Actinomycetota</taxon>
        <taxon>Actinomycetes</taxon>
        <taxon>Kitasatosporales</taxon>
        <taxon>Streptomycetaceae</taxon>
        <taxon>Streptomyces</taxon>
    </lineage>
</organism>
<dbReference type="GO" id="GO:0005506">
    <property type="term" value="F:iron ion binding"/>
    <property type="evidence" value="ECO:0007669"/>
    <property type="project" value="InterPro"/>
</dbReference>
<reference evidence="8" key="2">
    <citation type="submission" date="2020-09" db="EMBL/GenBank/DDBJ databases">
        <authorList>
            <person name="Sun Q."/>
            <person name="Ohkuma M."/>
        </authorList>
    </citation>
    <scope>NUCLEOTIDE SEQUENCE</scope>
    <source>
        <strain evidence="8">JCM 3086</strain>
    </source>
</reference>
<reference evidence="8" key="1">
    <citation type="journal article" date="2014" name="Int. J. Syst. Evol. Microbiol.">
        <title>Complete genome sequence of Corynebacterium casei LMG S-19264T (=DSM 44701T), isolated from a smear-ripened cheese.</title>
        <authorList>
            <consortium name="US DOE Joint Genome Institute (JGI-PGF)"/>
            <person name="Walter F."/>
            <person name="Albersmeier A."/>
            <person name="Kalinowski J."/>
            <person name="Ruckert C."/>
        </authorList>
    </citation>
    <scope>NUCLEOTIDE SEQUENCE</scope>
    <source>
        <strain evidence="8">JCM 3086</strain>
    </source>
</reference>
<dbReference type="InterPro" id="IPR002397">
    <property type="entry name" value="Cyt_P450_B"/>
</dbReference>
<dbReference type="PANTHER" id="PTHR46696:SF4">
    <property type="entry name" value="BIOTIN BIOSYNTHESIS CYTOCHROME P450"/>
    <property type="match status" value="1"/>
</dbReference>
<keyword evidence="3 7" id="KW-0479">Metal-binding</keyword>
<dbReference type="SUPFAM" id="SSF48264">
    <property type="entry name" value="Cytochrome P450"/>
    <property type="match status" value="1"/>
</dbReference>
<dbReference type="InterPro" id="IPR036396">
    <property type="entry name" value="Cyt_P450_sf"/>
</dbReference>
<evidence type="ECO:0000256" key="7">
    <source>
        <dbReference type="RuleBase" id="RU000461"/>
    </source>
</evidence>
<accession>A0A917P979</accession>
<comment type="similarity">
    <text evidence="1 7">Belongs to the cytochrome P450 family.</text>
</comment>
<dbReference type="PRINTS" id="PR00359">
    <property type="entry name" value="BP450"/>
</dbReference>
<gene>
    <name evidence="8" type="primary">cyp126</name>
    <name evidence="8" type="ORF">GCM10010121_092680</name>
</gene>
<evidence type="ECO:0000313" key="8">
    <source>
        <dbReference type="EMBL" id="GGJ67408.1"/>
    </source>
</evidence>
<keyword evidence="4 7" id="KW-0560">Oxidoreductase</keyword>
<evidence type="ECO:0000313" key="9">
    <source>
        <dbReference type="Proteomes" id="UP000657574"/>
    </source>
</evidence>
<keyword evidence="5 7" id="KW-0408">Iron</keyword>
<evidence type="ECO:0000256" key="1">
    <source>
        <dbReference type="ARBA" id="ARBA00010617"/>
    </source>
</evidence>
<dbReference type="Pfam" id="PF00067">
    <property type="entry name" value="p450"/>
    <property type="match status" value="1"/>
</dbReference>
<dbReference type="AlphaFoldDB" id="A0A917P979"/>
<proteinExistence type="inferred from homology"/>
<dbReference type="Gene3D" id="1.10.630.10">
    <property type="entry name" value="Cytochrome P450"/>
    <property type="match status" value="1"/>
</dbReference>
<evidence type="ECO:0000256" key="4">
    <source>
        <dbReference type="ARBA" id="ARBA00023002"/>
    </source>
</evidence>
<dbReference type="GO" id="GO:0008395">
    <property type="term" value="F:steroid hydroxylase activity"/>
    <property type="evidence" value="ECO:0007669"/>
    <property type="project" value="TreeGrafter"/>
</dbReference>
<protein>
    <submittedName>
        <fullName evidence="8">Cytochrome P450 126</fullName>
    </submittedName>
</protein>
<evidence type="ECO:0000256" key="3">
    <source>
        <dbReference type="ARBA" id="ARBA00022723"/>
    </source>
</evidence>
<keyword evidence="2 7" id="KW-0349">Heme</keyword>
<keyword evidence="9" id="KW-1185">Reference proteome</keyword>
<dbReference type="EMBL" id="BMQA01000098">
    <property type="protein sequence ID" value="GGJ67408.1"/>
    <property type="molecule type" value="Genomic_DNA"/>
</dbReference>